<feature type="region of interest" description="Disordered" evidence="1">
    <location>
        <begin position="1"/>
        <end position="35"/>
    </location>
</feature>
<sequence>MVISATTLQGGQSSEDKQKIPQVEMPKGGRNFEKF</sequence>
<evidence type="ECO:0000313" key="2">
    <source>
        <dbReference type="EMBL" id="SVC32795.1"/>
    </source>
</evidence>
<evidence type="ECO:0000256" key="1">
    <source>
        <dbReference type="SAM" id="MobiDB-lite"/>
    </source>
</evidence>
<name>A0A382LAC2_9ZZZZ</name>
<gene>
    <name evidence="2" type="ORF">METZ01_LOCUS285649</name>
</gene>
<dbReference type="EMBL" id="UINC01085342">
    <property type="protein sequence ID" value="SVC32795.1"/>
    <property type="molecule type" value="Genomic_DNA"/>
</dbReference>
<accession>A0A382LAC2</accession>
<dbReference type="AlphaFoldDB" id="A0A382LAC2"/>
<proteinExistence type="predicted"/>
<feature type="compositionally biased region" description="Polar residues" evidence="1">
    <location>
        <begin position="1"/>
        <end position="13"/>
    </location>
</feature>
<protein>
    <submittedName>
        <fullName evidence="2">Uncharacterized protein</fullName>
    </submittedName>
</protein>
<organism evidence="2">
    <name type="scientific">marine metagenome</name>
    <dbReference type="NCBI Taxonomy" id="408172"/>
    <lineage>
        <taxon>unclassified sequences</taxon>
        <taxon>metagenomes</taxon>
        <taxon>ecological metagenomes</taxon>
    </lineage>
</organism>
<reference evidence="2" key="1">
    <citation type="submission" date="2018-05" db="EMBL/GenBank/DDBJ databases">
        <authorList>
            <person name="Lanie J.A."/>
            <person name="Ng W.-L."/>
            <person name="Kazmierczak K.M."/>
            <person name="Andrzejewski T.M."/>
            <person name="Davidsen T.M."/>
            <person name="Wayne K.J."/>
            <person name="Tettelin H."/>
            <person name="Glass J.I."/>
            <person name="Rusch D."/>
            <person name="Podicherti R."/>
            <person name="Tsui H.-C.T."/>
            <person name="Winkler M.E."/>
        </authorList>
    </citation>
    <scope>NUCLEOTIDE SEQUENCE</scope>
</reference>